<evidence type="ECO:0000313" key="3">
    <source>
        <dbReference type="Proteomes" id="UP001487740"/>
    </source>
</evidence>
<feature type="region of interest" description="Disordered" evidence="1">
    <location>
        <begin position="1"/>
        <end position="45"/>
    </location>
</feature>
<proteinExistence type="predicted"/>
<protein>
    <submittedName>
        <fullName evidence="2">Uncharacterized protein</fullName>
    </submittedName>
</protein>
<accession>A0AAW0V149</accession>
<dbReference type="AlphaFoldDB" id="A0AAW0V149"/>
<feature type="region of interest" description="Disordered" evidence="1">
    <location>
        <begin position="173"/>
        <end position="199"/>
    </location>
</feature>
<dbReference type="EMBL" id="JARAKH010000002">
    <property type="protein sequence ID" value="KAK8406069.1"/>
    <property type="molecule type" value="Genomic_DNA"/>
</dbReference>
<gene>
    <name evidence="2" type="ORF">O3P69_007055</name>
</gene>
<comment type="caution">
    <text evidence="2">The sequence shown here is derived from an EMBL/GenBank/DDBJ whole genome shotgun (WGS) entry which is preliminary data.</text>
</comment>
<evidence type="ECO:0000313" key="2">
    <source>
        <dbReference type="EMBL" id="KAK8406069.1"/>
    </source>
</evidence>
<dbReference type="Proteomes" id="UP001487740">
    <property type="component" value="Unassembled WGS sequence"/>
</dbReference>
<sequence length="221" mass="23948">MCGCKEGEEEEEAARSTVVPEFSHATRPSATPTGDRPLNSDLRLTPEMPQIHPNSQDANTTLAFPCWSSSVPSPSPLLSLRAFLQRRPAGIGVLKVLLTKLWEKEEEEKEEEVLVVRERRRAPQSPRSLVPSGAGIEGRRGEPWRVRLGREARNKSGTTHGLIAKPLPCLAKPSHASSAVGKGRQGSSLQPSVGFATHGWGSLPGAHESLFSLMRGPEALQ</sequence>
<name>A0AAW0V149_SCYPA</name>
<evidence type="ECO:0000256" key="1">
    <source>
        <dbReference type="SAM" id="MobiDB-lite"/>
    </source>
</evidence>
<reference evidence="2 3" key="1">
    <citation type="submission" date="2023-03" db="EMBL/GenBank/DDBJ databases">
        <title>High-quality genome of Scylla paramamosain provides insights in environmental adaptation.</title>
        <authorList>
            <person name="Zhang L."/>
        </authorList>
    </citation>
    <scope>NUCLEOTIDE SEQUENCE [LARGE SCALE GENOMIC DNA]</scope>
    <source>
        <strain evidence="2">LZ_2023a</strain>
        <tissue evidence="2">Muscle</tissue>
    </source>
</reference>
<keyword evidence="3" id="KW-1185">Reference proteome</keyword>
<organism evidence="2 3">
    <name type="scientific">Scylla paramamosain</name>
    <name type="common">Mud crab</name>
    <dbReference type="NCBI Taxonomy" id="85552"/>
    <lineage>
        <taxon>Eukaryota</taxon>
        <taxon>Metazoa</taxon>
        <taxon>Ecdysozoa</taxon>
        <taxon>Arthropoda</taxon>
        <taxon>Crustacea</taxon>
        <taxon>Multicrustacea</taxon>
        <taxon>Malacostraca</taxon>
        <taxon>Eumalacostraca</taxon>
        <taxon>Eucarida</taxon>
        <taxon>Decapoda</taxon>
        <taxon>Pleocyemata</taxon>
        <taxon>Brachyura</taxon>
        <taxon>Eubrachyura</taxon>
        <taxon>Portunoidea</taxon>
        <taxon>Portunidae</taxon>
        <taxon>Portuninae</taxon>
        <taxon>Scylla</taxon>
    </lineage>
</organism>